<dbReference type="AlphaFoldDB" id="B0SMQ6"/>
<evidence type="ECO:0000313" key="3">
    <source>
        <dbReference type="EMBL" id="ABZ98780.1"/>
    </source>
</evidence>
<dbReference type="InterPro" id="IPR004821">
    <property type="entry name" value="Cyt_trans-like"/>
</dbReference>
<keyword evidence="4" id="KW-1185">Reference proteome</keyword>
<evidence type="ECO:0000313" key="4">
    <source>
        <dbReference type="Proteomes" id="UP000001847"/>
    </source>
</evidence>
<dbReference type="EMBL" id="CP000786">
    <property type="protein sequence ID" value="ABZ98780.1"/>
    <property type="molecule type" value="Genomic_DNA"/>
</dbReference>
<protein>
    <submittedName>
        <fullName evidence="3">Putative transcriptional regulator, NadR family</fullName>
    </submittedName>
</protein>
<dbReference type="Gene3D" id="3.40.50.300">
    <property type="entry name" value="P-loop containing nucleotide triphosphate hydrolases"/>
    <property type="match status" value="1"/>
</dbReference>
<evidence type="ECO:0000259" key="2">
    <source>
        <dbReference type="Pfam" id="PF13521"/>
    </source>
</evidence>
<dbReference type="RefSeq" id="WP_012389640.1">
    <property type="nucleotide sequence ID" value="NC_010602.1"/>
</dbReference>
<accession>B0SMQ6</accession>
<name>B0SMQ6_LEPBP</name>
<dbReference type="InterPro" id="IPR027417">
    <property type="entry name" value="P-loop_NTPase"/>
</dbReference>
<dbReference type="SUPFAM" id="SSF52374">
    <property type="entry name" value="Nucleotidylyl transferase"/>
    <property type="match status" value="1"/>
</dbReference>
<dbReference type="GO" id="GO:0003824">
    <property type="term" value="F:catalytic activity"/>
    <property type="evidence" value="ECO:0007669"/>
    <property type="project" value="InterPro"/>
</dbReference>
<feature type="domain" description="Cytidyltransferase-like" evidence="1">
    <location>
        <begin position="6"/>
        <end position="136"/>
    </location>
</feature>
<evidence type="ECO:0000259" key="1">
    <source>
        <dbReference type="Pfam" id="PF01467"/>
    </source>
</evidence>
<dbReference type="Gene3D" id="3.40.50.620">
    <property type="entry name" value="HUPs"/>
    <property type="match status" value="1"/>
</dbReference>
<dbReference type="HOGENOM" id="CLU_052648_0_0_12"/>
<dbReference type="SUPFAM" id="SSF52540">
    <property type="entry name" value="P-loop containing nucleoside triphosphate hydrolases"/>
    <property type="match status" value="1"/>
</dbReference>
<organism evidence="3 4">
    <name type="scientific">Leptospira biflexa serovar Patoc (strain Patoc 1 / ATCC 23582 / Paris)</name>
    <dbReference type="NCBI Taxonomy" id="456481"/>
    <lineage>
        <taxon>Bacteria</taxon>
        <taxon>Pseudomonadati</taxon>
        <taxon>Spirochaetota</taxon>
        <taxon>Spirochaetia</taxon>
        <taxon>Leptospirales</taxon>
        <taxon>Leptospiraceae</taxon>
        <taxon>Leptospira</taxon>
    </lineage>
</organism>
<proteinExistence type="predicted"/>
<dbReference type="STRING" id="456481.LEPBI_I2702"/>
<dbReference type="PANTHER" id="PTHR37512:SF1">
    <property type="entry name" value="NADR_TTD14 AAA DOMAIN-CONTAINING PROTEIN"/>
    <property type="match status" value="1"/>
</dbReference>
<dbReference type="InterPro" id="IPR014729">
    <property type="entry name" value="Rossmann-like_a/b/a_fold"/>
</dbReference>
<dbReference type="InterPro" id="IPR052735">
    <property type="entry name" value="NAD_biosynth-regulator"/>
</dbReference>
<dbReference type="BioCyc" id="LBIF456481:LEPBI_RS13290-MONOMER"/>
<dbReference type="CDD" id="cd02019">
    <property type="entry name" value="NK"/>
    <property type="match status" value="1"/>
</dbReference>
<feature type="domain" description="NadR/Ttd14 AAA" evidence="2">
    <location>
        <begin position="156"/>
        <end position="310"/>
    </location>
</feature>
<dbReference type="Proteomes" id="UP000001847">
    <property type="component" value="Chromosome I"/>
</dbReference>
<sequence>MIHGLILGKFYPPHKGHLHLIKEAKKKCDVLTVLMCSLEKELIPGNLRYEWMLELLPNPNIEIVWVKDENPQYPEEHPNFWQIWKQTINSHTNQQIDIVFTSELYGDQLASVLGCQHIPIDIDRKVVPISGTQIREKPIQFFEWIPEPIRPYFVKRIVLTGSESVGKTTLAKKLADHFQTNWIPEYARDYLEKKSTPMAESDFLPIAKGHLLSEVEAAKSSHGILFLDTDLLTTKVYLERYYQREIPWLTERALGLQYDTSLFLDIDIPWEKDKLRDLGEEREGMKTRFLEAMEEAKRDFFWVKGNFMERERLAIDYVNQIKEGPMNPVAFTKEQTLLRTIGSDPMA</sequence>
<dbReference type="PANTHER" id="PTHR37512">
    <property type="entry name" value="TRIFUNCTIONAL NAD BIOSYNTHESIS/REGULATOR PROTEIN NADR"/>
    <property type="match status" value="1"/>
</dbReference>
<dbReference type="Pfam" id="PF01467">
    <property type="entry name" value="CTP_transf_like"/>
    <property type="match status" value="1"/>
</dbReference>
<reference evidence="3 4" key="1">
    <citation type="journal article" date="2008" name="PLoS ONE">
        <title>Genome sequence of the saprophyte Leptospira biflexa provides insights into the evolution of Leptospira and the pathogenesis of leptospirosis.</title>
        <authorList>
            <person name="Picardeau M."/>
            <person name="Bulach D.M."/>
            <person name="Bouchier C."/>
            <person name="Zuerner R.L."/>
            <person name="Zidane N."/>
            <person name="Wilson P.J."/>
            <person name="Creno S."/>
            <person name="Kuczek E.S."/>
            <person name="Bommezzadri S."/>
            <person name="Davis J.C."/>
            <person name="McGrath A."/>
            <person name="Johnson M.J."/>
            <person name="Boursaux-Eude C."/>
            <person name="Seemann T."/>
            <person name="Rouy Z."/>
            <person name="Coppel R.L."/>
            <person name="Rood J.I."/>
            <person name="Lajus A."/>
            <person name="Davies J.K."/>
            <person name="Medigue C."/>
            <person name="Adler B."/>
        </authorList>
    </citation>
    <scope>NUCLEOTIDE SEQUENCE [LARGE SCALE GENOMIC DNA]</scope>
    <source>
        <strain evidence="4">Patoc 1 / ATCC 23582 / Paris</strain>
    </source>
</reference>
<dbReference type="InterPro" id="IPR038727">
    <property type="entry name" value="NadR/Ttd14_AAA_dom"/>
</dbReference>
<dbReference type="NCBIfam" id="TIGR00125">
    <property type="entry name" value="cyt_tran_rel"/>
    <property type="match status" value="1"/>
</dbReference>
<dbReference type="Pfam" id="PF13521">
    <property type="entry name" value="AAA_28"/>
    <property type="match status" value="1"/>
</dbReference>
<dbReference type="OrthoDB" id="9802794at2"/>
<dbReference type="KEGG" id="lbi:LEPBI_I2702"/>
<gene>
    <name evidence="3" type="ordered locus">LEPBI_I2702</name>
</gene>